<feature type="domain" description="SH3" evidence="9">
    <location>
        <begin position="680"/>
        <end position="745"/>
    </location>
</feature>
<evidence type="ECO:0000256" key="6">
    <source>
        <dbReference type="PROSITE-ProRule" id="PRU00192"/>
    </source>
</evidence>
<sequence>MEEDDDWRQCAEWLNRCQVIPDDHPALGPGGNAINLVQALMDGVALCHLLSTLSNHELDIRSMKDFSHMPQNSQFLCFQNLRLFTQLCEKEFDIPRNLLFQPGDIYHAKNFGKAIAALSKLSYSRRAQLTGIPGFPPENSKLQSTHEYYNNLEEIAAAMDKLPDSGKTNYTQMEEENKEKLYDTVVYQGSKSRLNLDSEPTTARAYCIREIVDTEKNYVDVLKMLIEKYKHPLIGVLSHNEIEEIFKYIEELHTIHREFLSNLSLATSATVNFLSLSDVFLKSRDNLLIYGEYCGHLQHAQNLVYEIMRNDVEKRNKIELCQSNSEKYNKFALAELLTIPIQRVLKYHLLLEHLCKLTPADHYDRPDLVVAHEAMREVALSINDVKRDLDTISSIDQIQSSLLEIMLPPDKRLSSYGHLHMDGEVKVLSESESKAKTRYLFLFDKILIVCKPKGDSFTFMFAYHVVNGQFQRVTLPNKKGYSFGFTLPILGDRDSPNLTFFTKSEELRTSWMKAVMSALSNLCPPGAKDRGYNFEMFTFKQPTYCCICNKLITGVFFQGYRCRETNRAAHKACLANHNLPLRGVANPHINGIPASAPPPLPPQISTVRSRRSNVTMGSTPCTPANNSLCNSESFDFSQLTDTLSSVNQWLASDHNNLSNVTLQRNRRISSGLPISSIPTVNSTFAVARKAYDGDPLPPSGSHPLRLSTGDQVELTKWTEGSSWWQGYCNGSEGWFPANVVEIVNSKVNKPNPNARLSHQASSSSSCDRTPNVGNSDNNTSAQKFFLPNEISPSNLSFCPLTNKTVDSSHLTVIGNTTTTTNNTISTSPCSSIKFAIPVSVNITTSNSANNSYPSLMFRRLKKRSLSALEIPELSQCSIDDLVPSVLSTTQTAAVTEKITSRFENFSIDPSLNHSHFYLSTYPWYVGEMDRLEAVNLLSNCIDGTFLVRLSKSAERMGEYSLSVVYGHPRHIRIQRFSSPDSSCITYGLCELEQFPNIPSVIDNYSKVSLNRCFDEVDITLLYPYQKCPSLPLFYVRANFDFHDKSNSRFLNLKGGDRIAVVSRAAEDRGWWKGWLNGRVGFFPMSFVTRELSA</sequence>
<evidence type="ECO:0000313" key="15">
    <source>
        <dbReference type="Proteomes" id="UP000311919"/>
    </source>
</evidence>
<dbReference type="PROSITE" id="PS50003">
    <property type="entry name" value="PH_DOMAIN"/>
    <property type="match status" value="1"/>
</dbReference>
<dbReference type="SUPFAM" id="SSF47576">
    <property type="entry name" value="Calponin-homology domain, CH-domain"/>
    <property type="match status" value="1"/>
</dbReference>
<dbReference type="PROSITE" id="PS50001">
    <property type="entry name" value="SH2"/>
    <property type="match status" value="1"/>
</dbReference>
<evidence type="ECO:0000259" key="8">
    <source>
        <dbReference type="PROSITE" id="PS50001"/>
    </source>
</evidence>
<feature type="domain" description="SH2" evidence="8">
    <location>
        <begin position="923"/>
        <end position="1024"/>
    </location>
</feature>
<evidence type="ECO:0000259" key="12">
    <source>
        <dbReference type="PROSITE" id="PS50021"/>
    </source>
</evidence>
<dbReference type="PANTHER" id="PTHR45818:SF3">
    <property type="entry name" value="PROTEIN VAV"/>
    <property type="match status" value="1"/>
</dbReference>
<protein>
    <submittedName>
        <fullName evidence="14">Guanine nucleotide exchange factor VAV2 isoform 1</fullName>
    </submittedName>
</protein>
<dbReference type="Gene3D" id="2.30.29.30">
    <property type="entry name" value="Pleckstrin-homology domain (PH domain)/Phosphotyrosine-binding domain (PTB)"/>
    <property type="match status" value="1"/>
</dbReference>
<dbReference type="CDD" id="cd21201">
    <property type="entry name" value="CH_VAV"/>
    <property type="match status" value="1"/>
</dbReference>
<evidence type="ECO:0000256" key="3">
    <source>
        <dbReference type="ARBA" id="ARBA00022771"/>
    </source>
</evidence>
<evidence type="ECO:0000259" key="11">
    <source>
        <dbReference type="PROSITE" id="PS50010"/>
    </source>
</evidence>
<keyword evidence="3" id="KW-0863">Zinc-finger</keyword>
<dbReference type="Gene3D" id="3.30.505.10">
    <property type="entry name" value="SH2 domain"/>
    <property type="match status" value="1"/>
</dbReference>
<keyword evidence="2" id="KW-0344">Guanine-nucleotide releasing factor</keyword>
<dbReference type="Gene3D" id="2.30.30.40">
    <property type="entry name" value="SH3 Domains"/>
    <property type="match status" value="2"/>
</dbReference>
<dbReference type="InterPro" id="IPR011993">
    <property type="entry name" value="PH-like_dom_sf"/>
</dbReference>
<dbReference type="SMART" id="SM00033">
    <property type="entry name" value="CH"/>
    <property type="match status" value="1"/>
</dbReference>
<feature type="domain" description="SH3" evidence="9">
    <location>
        <begin position="1030"/>
        <end position="1092"/>
    </location>
</feature>
<dbReference type="InterPro" id="IPR036028">
    <property type="entry name" value="SH3-like_dom_sf"/>
</dbReference>
<dbReference type="InterPro" id="IPR001849">
    <property type="entry name" value="PH_domain"/>
</dbReference>
<dbReference type="EMBL" id="SKCS01000439">
    <property type="protein sequence ID" value="TNN07136.1"/>
    <property type="molecule type" value="Genomic_DNA"/>
</dbReference>
<proteinExistence type="predicted"/>
<feature type="domain" description="PH" evidence="10">
    <location>
        <begin position="412"/>
        <end position="520"/>
    </location>
</feature>
<dbReference type="PROSITE" id="PS50081">
    <property type="entry name" value="ZF_DAG_PE_2"/>
    <property type="match status" value="1"/>
</dbReference>
<dbReference type="SMART" id="SM00325">
    <property type="entry name" value="RhoGEF"/>
    <property type="match status" value="1"/>
</dbReference>
<dbReference type="Gene3D" id="3.30.60.20">
    <property type="match status" value="1"/>
</dbReference>
<dbReference type="SUPFAM" id="SSF50044">
    <property type="entry name" value="SH3-domain"/>
    <property type="match status" value="2"/>
</dbReference>
<dbReference type="AlphaFoldDB" id="A0A4Z2CSB9"/>
<dbReference type="SUPFAM" id="SSF48065">
    <property type="entry name" value="DBL homology domain (DH-domain)"/>
    <property type="match status" value="1"/>
</dbReference>
<dbReference type="GO" id="GO:0016477">
    <property type="term" value="P:cell migration"/>
    <property type="evidence" value="ECO:0007669"/>
    <property type="project" value="TreeGrafter"/>
</dbReference>
<dbReference type="CDD" id="cd20810">
    <property type="entry name" value="C1_VAV"/>
    <property type="match status" value="1"/>
</dbReference>
<feature type="region of interest" description="Disordered" evidence="7">
    <location>
        <begin position="750"/>
        <end position="780"/>
    </location>
</feature>
<keyword evidence="3" id="KW-0862">Zinc</keyword>
<dbReference type="PROSITE" id="PS50021">
    <property type="entry name" value="CH"/>
    <property type="match status" value="1"/>
</dbReference>
<evidence type="ECO:0000313" key="14">
    <source>
        <dbReference type="EMBL" id="TNN07136.1"/>
    </source>
</evidence>
<evidence type="ECO:0000259" key="13">
    <source>
        <dbReference type="PROSITE" id="PS50081"/>
    </source>
</evidence>
<dbReference type="SUPFAM" id="SSF50729">
    <property type="entry name" value="PH domain-like"/>
    <property type="match status" value="1"/>
</dbReference>
<organism evidence="14 15">
    <name type="scientific">Schistosoma japonicum</name>
    <name type="common">Blood fluke</name>
    <dbReference type="NCBI Taxonomy" id="6182"/>
    <lineage>
        <taxon>Eukaryota</taxon>
        <taxon>Metazoa</taxon>
        <taxon>Spiralia</taxon>
        <taxon>Lophotrochozoa</taxon>
        <taxon>Platyhelminthes</taxon>
        <taxon>Trematoda</taxon>
        <taxon>Digenea</taxon>
        <taxon>Strigeidida</taxon>
        <taxon>Schistosomatoidea</taxon>
        <taxon>Schistosomatidae</taxon>
        <taxon>Schistosoma</taxon>
    </lineage>
</organism>
<dbReference type="Proteomes" id="UP000311919">
    <property type="component" value="Unassembled WGS sequence"/>
</dbReference>
<dbReference type="InterPro" id="IPR055251">
    <property type="entry name" value="SOS1_NGEF_PH"/>
</dbReference>
<dbReference type="Pfam" id="PF00130">
    <property type="entry name" value="C1_1"/>
    <property type="match status" value="1"/>
</dbReference>
<gene>
    <name evidence="14" type="ORF">EWB00_007941</name>
</gene>
<dbReference type="PROSITE" id="PS50002">
    <property type="entry name" value="SH3"/>
    <property type="match status" value="2"/>
</dbReference>
<evidence type="ECO:0000256" key="1">
    <source>
        <dbReference type="ARBA" id="ARBA00022443"/>
    </source>
</evidence>
<dbReference type="InterPro" id="IPR002219">
    <property type="entry name" value="PKC_DAG/PE"/>
</dbReference>
<dbReference type="InterPro" id="IPR036860">
    <property type="entry name" value="SH2_dom_sf"/>
</dbReference>
<evidence type="ECO:0000259" key="10">
    <source>
        <dbReference type="PROSITE" id="PS50003"/>
    </source>
</evidence>
<evidence type="ECO:0000259" key="9">
    <source>
        <dbReference type="PROSITE" id="PS50002"/>
    </source>
</evidence>
<keyword evidence="1 6" id="KW-0728">SH3 domain</keyword>
<keyword evidence="3" id="KW-0479">Metal-binding</keyword>
<feature type="domain" description="DH" evidence="11">
    <location>
        <begin position="203"/>
        <end position="385"/>
    </location>
</feature>
<reference evidence="14 15" key="1">
    <citation type="submission" date="2019-03" db="EMBL/GenBank/DDBJ databases">
        <title>An improved genome assembly of the fluke Schistosoma japonicum.</title>
        <authorList>
            <person name="Hu W."/>
            <person name="Luo F."/>
            <person name="Yin M."/>
            <person name="Mo X."/>
            <person name="Sun C."/>
            <person name="Wu Q."/>
            <person name="Zhu B."/>
            <person name="Xiang M."/>
            <person name="Wang J."/>
            <person name="Wang Y."/>
            <person name="Zhang T."/>
            <person name="Xu B."/>
            <person name="Zheng H."/>
            <person name="Feng Z."/>
        </authorList>
    </citation>
    <scope>NUCLEOTIDE SEQUENCE [LARGE SCALE GENOMIC DNA]</scope>
    <source>
        <strain evidence="14">HuSjv2</strain>
        <tissue evidence="14">Worms</tissue>
    </source>
</reference>
<feature type="domain" description="Calponin-homology (CH)" evidence="12">
    <location>
        <begin position="4"/>
        <end position="127"/>
    </location>
</feature>
<accession>A0A4Z2CSB9</accession>
<dbReference type="SMART" id="SM00109">
    <property type="entry name" value="C1"/>
    <property type="match status" value="1"/>
</dbReference>
<keyword evidence="4 5" id="KW-0727">SH2 domain</keyword>
<keyword evidence="15" id="KW-1185">Reference proteome</keyword>
<dbReference type="Gene3D" id="1.10.418.10">
    <property type="entry name" value="Calponin-like domain"/>
    <property type="match status" value="1"/>
</dbReference>
<dbReference type="Pfam" id="PF07653">
    <property type="entry name" value="SH3_2"/>
    <property type="match status" value="2"/>
</dbReference>
<dbReference type="InterPro" id="IPR000980">
    <property type="entry name" value="SH2"/>
</dbReference>
<dbReference type="SMART" id="SM00252">
    <property type="entry name" value="SH2"/>
    <property type="match status" value="1"/>
</dbReference>
<dbReference type="GO" id="GO:0005085">
    <property type="term" value="F:guanyl-nucleotide exchange factor activity"/>
    <property type="evidence" value="ECO:0007669"/>
    <property type="project" value="UniProtKB-KW"/>
</dbReference>
<evidence type="ECO:0000256" key="2">
    <source>
        <dbReference type="ARBA" id="ARBA00022658"/>
    </source>
</evidence>
<dbReference type="Gene3D" id="1.20.900.10">
    <property type="entry name" value="Dbl homology (DH) domain"/>
    <property type="match status" value="1"/>
</dbReference>
<dbReference type="SUPFAM" id="SSF55550">
    <property type="entry name" value="SH2 domain"/>
    <property type="match status" value="1"/>
</dbReference>
<dbReference type="PRINTS" id="PR00401">
    <property type="entry name" value="SH2DOMAIN"/>
</dbReference>
<dbReference type="InterPro" id="IPR036872">
    <property type="entry name" value="CH_dom_sf"/>
</dbReference>
<dbReference type="GO" id="GO:0005737">
    <property type="term" value="C:cytoplasm"/>
    <property type="evidence" value="ECO:0007669"/>
    <property type="project" value="TreeGrafter"/>
</dbReference>
<dbReference type="Pfam" id="PF00307">
    <property type="entry name" value="CH"/>
    <property type="match status" value="1"/>
</dbReference>
<dbReference type="InterPro" id="IPR001452">
    <property type="entry name" value="SH3_domain"/>
</dbReference>
<dbReference type="OrthoDB" id="5340910at2759"/>
<dbReference type="Pfam" id="PF00621">
    <property type="entry name" value="RhoGEF"/>
    <property type="match status" value="1"/>
</dbReference>
<dbReference type="Pfam" id="PF00017">
    <property type="entry name" value="SH2"/>
    <property type="match status" value="1"/>
</dbReference>
<dbReference type="PROSITE" id="PS50010">
    <property type="entry name" value="DH_2"/>
    <property type="match status" value="1"/>
</dbReference>
<dbReference type="SMART" id="SM00326">
    <property type="entry name" value="SH3"/>
    <property type="match status" value="2"/>
</dbReference>
<dbReference type="InterPro" id="IPR000219">
    <property type="entry name" value="DH_dom"/>
</dbReference>
<evidence type="ECO:0000256" key="4">
    <source>
        <dbReference type="ARBA" id="ARBA00022999"/>
    </source>
</evidence>
<name>A0A4Z2CSB9_SCHJA</name>
<feature type="domain" description="Phorbol-ester/DAG-type" evidence="13">
    <location>
        <begin position="531"/>
        <end position="581"/>
    </location>
</feature>
<dbReference type="PANTHER" id="PTHR45818">
    <property type="entry name" value="PROTEIN VAV"/>
    <property type="match status" value="1"/>
</dbReference>
<evidence type="ECO:0000256" key="5">
    <source>
        <dbReference type="PROSITE-ProRule" id="PRU00191"/>
    </source>
</evidence>
<dbReference type="SMART" id="SM00233">
    <property type="entry name" value="PH"/>
    <property type="match status" value="1"/>
</dbReference>
<dbReference type="InterPro" id="IPR035899">
    <property type="entry name" value="DBL_dom_sf"/>
</dbReference>
<dbReference type="InterPro" id="IPR001715">
    <property type="entry name" value="CH_dom"/>
</dbReference>
<dbReference type="STRING" id="6182.A0A4Z2CSB9"/>
<dbReference type="GO" id="GO:0008270">
    <property type="term" value="F:zinc ion binding"/>
    <property type="evidence" value="ECO:0007669"/>
    <property type="project" value="UniProtKB-KW"/>
</dbReference>
<comment type="caution">
    <text evidence="14">The sequence shown here is derived from an EMBL/GenBank/DDBJ whole genome shotgun (WGS) entry which is preliminary data.</text>
</comment>
<dbReference type="Pfam" id="PF22697">
    <property type="entry name" value="SOS1_NGEF_PH"/>
    <property type="match status" value="1"/>
</dbReference>
<evidence type="ECO:0000256" key="7">
    <source>
        <dbReference type="SAM" id="MobiDB-lite"/>
    </source>
</evidence>
<dbReference type="CDD" id="cd00160">
    <property type="entry name" value="RhoGEF"/>
    <property type="match status" value="1"/>
</dbReference>